<dbReference type="Proteomes" id="UP000593591">
    <property type="component" value="Chromosome"/>
</dbReference>
<evidence type="ECO:0000256" key="2">
    <source>
        <dbReference type="ARBA" id="ARBA00007599"/>
    </source>
</evidence>
<evidence type="ECO:0000313" key="12">
    <source>
        <dbReference type="Proteomes" id="UP000593591"/>
    </source>
</evidence>
<dbReference type="GO" id="GO:0005524">
    <property type="term" value="F:ATP binding"/>
    <property type="evidence" value="ECO:0007669"/>
    <property type="project" value="UniProtKB-KW"/>
</dbReference>
<dbReference type="Gene3D" id="3.40.50.300">
    <property type="entry name" value="P-loop containing nucleotide triphosphate hydrolases"/>
    <property type="match status" value="1"/>
</dbReference>
<organism evidence="11 12">
    <name type="scientific">Treponema rectale</name>
    <dbReference type="NCBI Taxonomy" id="744512"/>
    <lineage>
        <taxon>Bacteria</taxon>
        <taxon>Pseudomonadati</taxon>
        <taxon>Spirochaetota</taxon>
        <taxon>Spirochaetia</taxon>
        <taxon>Spirochaetales</taxon>
        <taxon>Treponemataceae</taxon>
        <taxon>Treponema</taxon>
    </lineage>
</organism>
<evidence type="ECO:0000256" key="5">
    <source>
        <dbReference type="ARBA" id="ARBA00022694"/>
    </source>
</evidence>
<dbReference type="SUPFAM" id="SSF52540">
    <property type="entry name" value="P-loop containing nucleoside triphosphate hydrolases"/>
    <property type="match status" value="1"/>
</dbReference>
<keyword evidence="4" id="KW-0963">Cytoplasm</keyword>
<keyword evidence="6" id="KW-0479">Metal-binding</keyword>
<proteinExistence type="inferred from homology"/>
<dbReference type="KEGG" id="trc:DYE49_01905"/>
<dbReference type="GO" id="GO:0002949">
    <property type="term" value="P:tRNA threonylcarbamoyladenosine modification"/>
    <property type="evidence" value="ECO:0007669"/>
    <property type="project" value="InterPro"/>
</dbReference>
<dbReference type="Pfam" id="PF02367">
    <property type="entry name" value="TsaE"/>
    <property type="match status" value="1"/>
</dbReference>
<comment type="similarity">
    <text evidence="2">Belongs to the TsaE family.</text>
</comment>
<dbReference type="GO" id="GO:0016740">
    <property type="term" value="F:transferase activity"/>
    <property type="evidence" value="ECO:0007669"/>
    <property type="project" value="UniProtKB-KW"/>
</dbReference>
<evidence type="ECO:0000256" key="8">
    <source>
        <dbReference type="ARBA" id="ARBA00022840"/>
    </source>
</evidence>
<keyword evidence="11" id="KW-0808">Transferase</keyword>
<evidence type="ECO:0000256" key="1">
    <source>
        <dbReference type="ARBA" id="ARBA00004496"/>
    </source>
</evidence>
<evidence type="ECO:0000256" key="10">
    <source>
        <dbReference type="ARBA" id="ARBA00032441"/>
    </source>
</evidence>
<keyword evidence="5" id="KW-0819">tRNA processing</keyword>
<protein>
    <recommendedName>
        <fullName evidence="3">tRNA threonylcarbamoyladenosine biosynthesis protein TsaE</fullName>
    </recommendedName>
    <alternativeName>
        <fullName evidence="10">t(6)A37 threonylcarbamoyladenosine biosynthesis protein TsaE</fullName>
    </alternativeName>
</protein>
<reference evidence="11 12" key="1">
    <citation type="submission" date="2018-08" db="EMBL/GenBank/DDBJ databases">
        <title>The first complete genome of Treponema rectale (CHPAT), a commensal spirochete of the bovine rectum.</title>
        <authorList>
            <person name="Staton G.J."/>
            <person name="Clegg S.R."/>
            <person name="Carter S.D."/>
            <person name="Radford A.D."/>
            <person name="Darby A."/>
            <person name="Hall N."/>
            <person name="Birtles R.J."/>
            <person name="Evans N.J."/>
        </authorList>
    </citation>
    <scope>NUCLEOTIDE SEQUENCE [LARGE SCALE GENOMIC DNA]</scope>
    <source>
        <strain evidence="11 12">CHPA</strain>
    </source>
</reference>
<sequence length="147" mass="16615">MKITQYVTSSPEETKQIAADLASTFHGGEVIKAIGEMGCGKTAFCQGIGKALGVKGIINSPTFNLIKVYQGEKFTLYHVDCYRLEGVDEERKDLALDEVMGDKKIITYIEWPNYGSEDIINYHPVITVRLSYLDDEQRKIVIEDERF</sequence>
<dbReference type="AlphaFoldDB" id="A0A7M1XI97"/>
<dbReference type="GO" id="GO:0046872">
    <property type="term" value="F:metal ion binding"/>
    <property type="evidence" value="ECO:0007669"/>
    <property type="project" value="UniProtKB-KW"/>
</dbReference>
<evidence type="ECO:0000256" key="4">
    <source>
        <dbReference type="ARBA" id="ARBA00022490"/>
    </source>
</evidence>
<keyword evidence="7" id="KW-0547">Nucleotide-binding</keyword>
<gene>
    <name evidence="11" type="ORF">DYE49_01905</name>
</gene>
<comment type="subcellular location">
    <subcellularLocation>
        <location evidence="1">Cytoplasm</location>
    </subcellularLocation>
</comment>
<dbReference type="InterPro" id="IPR003442">
    <property type="entry name" value="T6A_TsaE"/>
</dbReference>
<dbReference type="InterPro" id="IPR027417">
    <property type="entry name" value="P-loop_NTPase"/>
</dbReference>
<evidence type="ECO:0000313" key="11">
    <source>
        <dbReference type="EMBL" id="QOS39269.1"/>
    </source>
</evidence>
<dbReference type="EMBL" id="CP031517">
    <property type="protein sequence ID" value="QOS39269.1"/>
    <property type="molecule type" value="Genomic_DNA"/>
</dbReference>
<keyword evidence="8" id="KW-0067">ATP-binding</keyword>
<dbReference type="GO" id="GO:0005737">
    <property type="term" value="C:cytoplasm"/>
    <property type="evidence" value="ECO:0007669"/>
    <property type="project" value="UniProtKB-SubCell"/>
</dbReference>
<evidence type="ECO:0000256" key="9">
    <source>
        <dbReference type="ARBA" id="ARBA00022842"/>
    </source>
</evidence>
<evidence type="ECO:0000256" key="3">
    <source>
        <dbReference type="ARBA" id="ARBA00019010"/>
    </source>
</evidence>
<dbReference type="NCBIfam" id="TIGR00150">
    <property type="entry name" value="T6A_YjeE"/>
    <property type="match status" value="1"/>
</dbReference>
<evidence type="ECO:0000256" key="6">
    <source>
        <dbReference type="ARBA" id="ARBA00022723"/>
    </source>
</evidence>
<evidence type="ECO:0000256" key="7">
    <source>
        <dbReference type="ARBA" id="ARBA00022741"/>
    </source>
</evidence>
<dbReference type="PANTHER" id="PTHR33540:SF2">
    <property type="entry name" value="TRNA THREONYLCARBAMOYLADENOSINE BIOSYNTHESIS PROTEIN TSAE"/>
    <property type="match status" value="1"/>
</dbReference>
<keyword evidence="9" id="KW-0460">Magnesium</keyword>
<dbReference type="PANTHER" id="PTHR33540">
    <property type="entry name" value="TRNA THREONYLCARBAMOYLADENOSINE BIOSYNTHESIS PROTEIN TSAE"/>
    <property type="match status" value="1"/>
</dbReference>
<accession>A0A7M1XI97</accession>
<name>A0A7M1XI97_9SPIR</name>